<reference evidence="1 2" key="1">
    <citation type="journal article" date="2019" name="Nat. Microbiol.">
        <title>Mediterranean grassland soil C-N compound turnover is dependent on rainfall and depth, and is mediated by genomically divergent microorganisms.</title>
        <authorList>
            <person name="Diamond S."/>
            <person name="Andeer P.F."/>
            <person name="Li Z."/>
            <person name="Crits-Christoph A."/>
            <person name="Burstein D."/>
            <person name="Anantharaman K."/>
            <person name="Lane K.R."/>
            <person name="Thomas B.C."/>
            <person name="Pan C."/>
            <person name="Northen T.R."/>
            <person name="Banfield J.F."/>
        </authorList>
    </citation>
    <scope>NUCLEOTIDE SEQUENCE [LARGE SCALE GENOMIC DNA]</scope>
    <source>
        <strain evidence="1">NP_8</strain>
    </source>
</reference>
<accession>A0A537IHS8</accession>
<evidence type="ECO:0000313" key="2">
    <source>
        <dbReference type="Proteomes" id="UP000318834"/>
    </source>
</evidence>
<evidence type="ECO:0000313" key="1">
    <source>
        <dbReference type="EMBL" id="TMI70717.1"/>
    </source>
</evidence>
<comment type="caution">
    <text evidence="1">The sequence shown here is derived from an EMBL/GenBank/DDBJ whole genome shotgun (WGS) entry which is preliminary data.</text>
</comment>
<dbReference type="EMBL" id="VBAP01000137">
    <property type="protein sequence ID" value="TMI70717.1"/>
    <property type="molecule type" value="Genomic_DNA"/>
</dbReference>
<organism evidence="1 2">
    <name type="scientific">Candidatus Segetimicrobium genomatis</name>
    <dbReference type="NCBI Taxonomy" id="2569760"/>
    <lineage>
        <taxon>Bacteria</taxon>
        <taxon>Bacillati</taxon>
        <taxon>Candidatus Sysuimicrobiota</taxon>
        <taxon>Candidatus Sysuimicrobiia</taxon>
        <taxon>Candidatus Sysuimicrobiales</taxon>
        <taxon>Candidatus Segetimicrobiaceae</taxon>
        <taxon>Candidatus Segetimicrobium</taxon>
    </lineage>
</organism>
<sequence length="87" mass="10071">MAIREDDAIEKFRQIISRVDPRLVLDRGDVRYVTEPYAGVEYGLRLGKAGALLFMPEADLTAPDWQDRLRTRFEAAKCYLEGFPHRD</sequence>
<dbReference type="AlphaFoldDB" id="A0A537IHS8"/>
<protein>
    <submittedName>
        <fullName evidence="1">Uncharacterized protein</fullName>
    </submittedName>
</protein>
<name>A0A537IHS8_9BACT</name>
<gene>
    <name evidence="1" type="ORF">E6H05_13420</name>
</gene>
<proteinExistence type="predicted"/>
<dbReference type="Proteomes" id="UP000318834">
    <property type="component" value="Unassembled WGS sequence"/>
</dbReference>